<dbReference type="EMBL" id="CAJOBA010068216">
    <property type="protein sequence ID" value="CAF4376357.1"/>
    <property type="molecule type" value="Genomic_DNA"/>
</dbReference>
<gene>
    <name evidence="1" type="ORF">OVA965_LOCUS40806</name>
    <name evidence="2" type="ORF">TMI583_LOCUS42314</name>
</gene>
<dbReference type="Proteomes" id="UP000677228">
    <property type="component" value="Unassembled WGS sequence"/>
</dbReference>
<evidence type="ECO:0000313" key="2">
    <source>
        <dbReference type="EMBL" id="CAF4376357.1"/>
    </source>
</evidence>
<proteinExistence type="predicted"/>
<evidence type="ECO:0000313" key="3">
    <source>
        <dbReference type="Proteomes" id="UP000677228"/>
    </source>
</evidence>
<feature type="non-terminal residue" evidence="1">
    <location>
        <position position="255"/>
    </location>
</feature>
<reference evidence="1" key="1">
    <citation type="submission" date="2021-02" db="EMBL/GenBank/DDBJ databases">
        <authorList>
            <person name="Nowell W R."/>
        </authorList>
    </citation>
    <scope>NUCLEOTIDE SEQUENCE</scope>
</reference>
<evidence type="ECO:0000313" key="1">
    <source>
        <dbReference type="EMBL" id="CAF1577984.1"/>
    </source>
</evidence>
<sequence>MQQMENNKGNKLNIYKIFYDNEVIEKCPEYNIVFSEKEPYPYYNRLANYTAADCSTTYITNVVKSVENYLTENLNAISGLFIKLDIEAVILSAVLTRLSLNQALKVKFPLYESVFLCNHKYYQRTKERDPIQFSYIDIDEDDDDDYLNRSGMPKFPFFLKAPELQMSVHQYIIKDCKQLKLIIGQLQIDLPNYNADTNYISKHYLDLQKYPLAVKNMMICEELISNCLQLNWEGWADDQGNIFTYGFIDEILADQ</sequence>
<dbReference type="AlphaFoldDB" id="A0A8S2FX68"/>
<comment type="caution">
    <text evidence="1">The sequence shown here is derived from an EMBL/GenBank/DDBJ whole genome shotgun (WGS) entry which is preliminary data.</text>
</comment>
<protein>
    <submittedName>
        <fullName evidence="1">Uncharacterized protein</fullName>
    </submittedName>
</protein>
<dbReference type="Proteomes" id="UP000682733">
    <property type="component" value="Unassembled WGS sequence"/>
</dbReference>
<organism evidence="1 3">
    <name type="scientific">Didymodactylos carnosus</name>
    <dbReference type="NCBI Taxonomy" id="1234261"/>
    <lineage>
        <taxon>Eukaryota</taxon>
        <taxon>Metazoa</taxon>
        <taxon>Spiralia</taxon>
        <taxon>Gnathifera</taxon>
        <taxon>Rotifera</taxon>
        <taxon>Eurotatoria</taxon>
        <taxon>Bdelloidea</taxon>
        <taxon>Philodinida</taxon>
        <taxon>Philodinidae</taxon>
        <taxon>Didymodactylos</taxon>
    </lineage>
</organism>
<dbReference type="EMBL" id="CAJNOK010045220">
    <property type="protein sequence ID" value="CAF1577984.1"/>
    <property type="molecule type" value="Genomic_DNA"/>
</dbReference>
<name>A0A8S2FX68_9BILA</name>
<accession>A0A8S2FX68</accession>